<protein>
    <submittedName>
        <fullName evidence="1">Adenosylcobinamide amidohydrolase</fullName>
    </submittedName>
</protein>
<dbReference type="GeneID" id="61141319"/>
<sequence>MIYIKDSWLEVNFEEPHNVLSWALIGGGWKEQVDCVLWHRVKDEDLTLEVDPIDYFYKSLLYKKESRNGVGFLTSVSLENYSEVILEKQNLKIRSVVTVGLGNSVRIGDPPFQSNSYGTINILVQCSIPFDLNTSLEAVSLITEARTLAVLEAKIRCKTGLATGTGTDCIAFASPSCISTKRYTGKHTLSGHLIGKAVYQSVSQGISNWKKSKFKVKTKRCKYPLSL</sequence>
<organism evidence="1 2">
    <name type="scientific">Leptospira interrogans str. UI 12758</name>
    <dbReference type="NCBI Taxonomy" id="1049938"/>
    <lineage>
        <taxon>Bacteria</taxon>
        <taxon>Pseudomonadati</taxon>
        <taxon>Spirochaetota</taxon>
        <taxon>Spirochaetia</taxon>
        <taxon>Leptospirales</taxon>
        <taxon>Leptospiraceae</taxon>
        <taxon>Leptospira</taxon>
    </lineage>
</organism>
<name>A0A0E2D073_LEPIR</name>
<gene>
    <name evidence="1" type="ORF">LEP1GSC105_0216</name>
</gene>
<reference evidence="1 2" key="1">
    <citation type="submission" date="2012-10" db="EMBL/GenBank/DDBJ databases">
        <authorList>
            <person name="Harkins D.M."/>
            <person name="Durkin A.S."/>
            <person name="Brinkac L.M."/>
            <person name="Haft D.H."/>
            <person name="Selengut J.D."/>
            <person name="Sanka R."/>
            <person name="DePew J."/>
            <person name="Purushe J."/>
            <person name="Chanthongthip A."/>
            <person name="Lattana O."/>
            <person name="Phetsouvanh R."/>
            <person name="Newton P.N."/>
            <person name="Vinetz J.M."/>
            <person name="Sutton G.G."/>
            <person name="Nierman W.C."/>
            <person name="Fouts D.E."/>
        </authorList>
    </citation>
    <scope>NUCLEOTIDE SEQUENCE [LARGE SCALE GENOMIC DNA]</scope>
    <source>
        <strain evidence="1 2">UI 12758</strain>
    </source>
</reference>
<accession>A0A0E2D073</accession>
<dbReference type="EMBL" id="AHNR02000069">
    <property type="protein sequence ID" value="EKR52963.1"/>
    <property type="molecule type" value="Genomic_DNA"/>
</dbReference>
<dbReference type="InterPro" id="IPR002808">
    <property type="entry name" value="AdoCbi_amidolase"/>
</dbReference>
<evidence type="ECO:0000313" key="2">
    <source>
        <dbReference type="Proteomes" id="UP000001340"/>
    </source>
</evidence>
<evidence type="ECO:0000313" key="1">
    <source>
        <dbReference type="EMBL" id="EKR52963.1"/>
    </source>
</evidence>
<proteinExistence type="predicted"/>
<comment type="caution">
    <text evidence="1">The sequence shown here is derived from an EMBL/GenBank/DDBJ whole genome shotgun (WGS) entry which is preliminary data.</text>
</comment>
<dbReference type="GO" id="GO:0016787">
    <property type="term" value="F:hydrolase activity"/>
    <property type="evidence" value="ECO:0007669"/>
    <property type="project" value="UniProtKB-KW"/>
</dbReference>
<dbReference type="AlphaFoldDB" id="A0A0E2D073"/>
<dbReference type="InterPro" id="IPR052209">
    <property type="entry name" value="CbiZ"/>
</dbReference>
<dbReference type="PANTHER" id="PTHR35336">
    <property type="entry name" value="ADENOSYLCOBINAMIDE AMIDOHYDROLASE"/>
    <property type="match status" value="1"/>
</dbReference>
<dbReference type="Proteomes" id="UP000001340">
    <property type="component" value="Unassembled WGS sequence"/>
</dbReference>
<dbReference type="Pfam" id="PF01955">
    <property type="entry name" value="CbiZ"/>
    <property type="match status" value="1"/>
</dbReference>
<dbReference type="PANTHER" id="PTHR35336:SF5">
    <property type="entry name" value="ADENOSYLCOBINAMIDE AMIDOHYDROLASE"/>
    <property type="match status" value="1"/>
</dbReference>
<dbReference type="RefSeq" id="WP_000639347.1">
    <property type="nucleotide sequence ID" value="NZ_AHNR02000069.1"/>
</dbReference>
<keyword evidence="1" id="KW-0378">Hydrolase</keyword>